<dbReference type="InterPro" id="IPR003489">
    <property type="entry name" value="RHF/RaiA"/>
</dbReference>
<accession>A0A7I9VME3</accession>
<dbReference type="Pfam" id="PF02482">
    <property type="entry name" value="Ribosomal_S30AE"/>
    <property type="match status" value="1"/>
</dbReference>
<dbReference type="InterPro" id="IPR036567">
    <property type="entry name" value="RHF-like"/>
</dbReference>
<reference evidence="3" key="1">
    <citation type="journal article" date="2020" name="Appl. Environ. Microbiol.">
        <title>Diazotrophic Anaeromyxobacter Isolates from Soils.</title>
        <authorList>
            <person name="Masuda Y."/>
            <person name="Yamanaka H."/>
            <person name="Xu Z.X."/>
            <person name="Shiratori Y."/>
            <person name="Aono T."/>
            <person name="Amachi S."/>
            <person name="Senoo K."/>
            <person name="Itoh H."/>
        </authorList>
    </citation>
    <scope>NUCLEOTIDE SEQUENCE [LARGE SCALE GENOMIC DNA]</scope>
    <source>
        <strain evidence="3">R267</strain>
    </source>
</reference>
<proteinExistence type="predicted"/>
<evidence type="ECO:0000313" key="2">
    <source>
        <dbReference type="EMBL" id="GEJ57576.1"/>
    </source>
</evidence>
<comment type="caution">
    <text evidence="2">The sequence shown here is derived from an EMBL/GenBank/DDBJ whole genome shotgun (WGS) entry which is preliminary data.</text>
</comment>
<protein>
    <recommendedName>
        <fullName evidence="4">Sigma 54 modulation protein/ribosomal protein S30EA</fullName>
    </recommendedName>
</protein>
<name>A0A7I9VME3_9BACT</name>
<organism evidence="2 3">
    <name type="scientific">Anaeromyxobacter diazotrophicus</name>
    <dbReference type="NCBI Taxonomy" id="2590199"/>
    <lineage>
        <taxon>Bacteria</taxon>
        <taxon>Pseudomonadati</taxon>
        <taxon>Myxococcota</taxon>
        <taxon>Myxococcia</taxon>
        <taxon>Myxococcales</taxon>
        <taxon>Cystobacterineae</taxon>
        <taxon>Anaeromyxobacteraceae</taxon>
        <taxon>Anaeromyxobacter</taxon>
    </lineage>
</organism>
<dbReference type="Proteomes" id="UP000503640">
    <property type="component" value="Unassembled WGS sequence"/>
</dbReference>
<gene>
    <name evidence="2" type="ORF">AMYX_23170</name>
</gene>
<evidence type="ECO:0000313" key="3">
    <source>
        <dbReference type="Proteomes" id="UP000503640"/>
    </source>
</evidence>
<dbReference type="Gene3D" id="3.30.160.100">
    <property type="entry name" value="Ribosome hibernation promotion factor-like"/>
    <property type="match status" value="1"/>
</dbReference>
<feature type="region of interest" description="Disordered" evidence="1">
    <location>
        <begin position="118"/>
        <end position="155"/>
    </location>
</feature>
<dbReference type="AlphaFoldDB" id="A0A7I9VME3"/>
<evidence type="ECO:0000256" key="1">
    <source>
        <dbReference type="SAM" id="MobiDB-lite"/>
    </source>
</evidence>
<keyword evidence="3" id="KW-1185">Reference proteome</keyword>
<dbReference type="SUPFAM" id="SSF69754">
    <property type="entry name" value="Ribosome binding protein Y (YfiA homologue)"/>
    <property type="match status" value="1"/>
</dbReference>
<evidence type="ECO:0008006" key="4">
    <source>
        <dbReference type="Google" id="ProtNLM"/>
    </source>
</evidence>
<dbReference type="EMBL" id="BJTG01000005">
    <property type="protein sequence ID" value="GEJ57576.1"/>
    <property type="molecule type" value="Genomic_DNA"/>
</dbReference>
<sequence>MPVSLAASGLAGAPVRPYLEGMKLSIHAHQIEKPRDLTAFLRKHLVRPLGRLHDSPATELTVHVEDTTPSKGGVDQACKVTFRMPNAKTLRVESVKDDLHAALLECAQRLKRLVQREVAKQRAPSRSPESRPLGRSFRRRATAAEIAPDGSPATL</sequence>